<feature type="domain" description="Jacalin-type lectin" evidence="1">
    <location>
        <begin position="450"/>
        <end position="590"/>
    </location>
</feature>
<reference evidence="2" key="1">
    <citation type="submission" date="2021-02" db="EMBL/GenBank/DDBJ databases">
        <title>Comparative genomics reveals that relaxation of natural selection precedes convergent phenotypic evolution of cavefish.</title>
        <authorList>
            <person name="Peng Z."/>
        </authorList>
    </citation>
    <scope>NUCLEOTIDE SEQUENCE</scope>
    <source>
        <tissue evidence="2">Muscle</tissue>
    </source>
</reference>
<comment type="caution">
    <text evidence="2">The sequence shown here is derived from an EMBL/GenBank/DDBJ whole genome shotgun (WGS) entry which is preliminary data.</text>
</comment>
<dbReference type="InterPro" id="IPR040581">
    <property type="entry name" value="Thioredoxin_11"/>
</dbReference>
<gene>
    <name evidence="2" type="ORF">IRJ41_009203</name>
</gene>
<dbReference type="AlphaFoldDB" id="A0A9W8C5Y6"/>
<dbReference type="PANTHER" id="PTHR31594:SF11">
    <property type="entry name" value="NEOVERRUCOTOXIN SUBUNIT ALPHA-LIKE ISOFORM X1-RELATED"/>
    <property type="match status" value="1"/>
</dbReference>
<dbReference type="InterPro" id="IPR052090">
    <property type="entry name" value="Cytolytic_pore-forming_toxin"/>
</dbReference>
<dbReference type="Pfam" id="PF18078">
    <property type="entry name" value="Thioredoxin_11"/>
    <property type="match status" value="1"/>
</dbReference>
<evidence type="ECO:0000259" key="1">
    <source>
        <dbReference type="PROSITE" id="PS51752"/>
    </source>
</evidence>
<dbReference type="InterPro" id="IPR048997">
    <property type="entry name" value="Stonustoxin-like_helical"/>
</dbReference>
<dbReference type="EMBL" id="JAFHDT010000006">
    <property type="protein sequence ID" value="KAI7808601.1"/>
    <property type="molecule type" value="Genomic_DNA"/>
</dbReference>
<accession>A0A9W8C5Y6</accession>
<keyword evidence="3" id="KW-1185">Reference proteome</keyword>
<dbReference type="PROSITE" id="PS51752">
    <property type="entry name" value="JACALIN_LECTIN"/>
    <property type="match status" value="1"/>
</dbReference>
<evidence type="ECO:0000313" key="3">
    <source>
        <dbReference type="Proteomes" id="UP001059041"/>
    </source>
</evidence>
<dbReference type="InterPro" id="IPR001229">
    <property type="entry name" value="Jacalin-like_lectin_dom"/>
</dbReference>
<evidence type="ECO:0000313" key="2">
    <source>
        <dbReference type="EMBL" id="KAI7808601.1"/>
    </source>
</evidence>
<dbReference type="InterPro" id="IPR036404">
    <property type="entry name" value="Jacalin-like_lectin_dom_sf"/>
</dbReference>
<dbReference type="SUPFAM" id="SSF51101">
    <property type="entry name" value="Mannose-binding lectins"/>
    <property type="match status" value="1"/>
</dbReference>
<dbReference type="Pfam" id="PF01419">
    <property type="entry name" value="Jacalin"/>
    <property type="match status" value="1"/>
</dbReference>
<dbReference type="Pfam" id="PF21109">
    <property type="entry name" value="Stonustoxin_helical"/>
    <property type="match status" value="1"/>
</dbReference>
<dbReference type="Proteomes" id="UP001059041">
    <property type="component" value="Linkage Group LG6"/>
</dbReference>
<sequence length="590" mass="66036">MDISASLKASFMGGLVEVGGSAKYLHDTKSSNQQSRVTMNYTQTTRFDQLTMTQLSDITYPEVFEKKTATHVVTAVLYGAQAFMVFDQTFSEDENKQTIEGELNVMVKKIPTFSIEGKGSLELTVGEKKIAENISCTFYGDFLLAQNPTTYMEALQVYKELPKLLKDNPENVVPIKVWLYPLHMLNTQAARLMTEISTSLLFNTEAVMENLEKVERRCNDLFSRTQVNLSSDIKERLTSFQSSFNIYKLVFQKALRRVLPAIRGGGEKEQSLENILKIHTRSPFNASKLNTYLDNTKSELVLVTSYTRSLKGIAAVDANGLTTILCNPDIDVVVCLTLTSLKYEDPYLSSLYEFLQYDEFMEVDGKPTLHSITPRRIIEWFKDPEAIKNIRVNLSLFKSFADASKDDKKMCFVVSAISDSSSPGSSIYLYEQGQYSKMGMSEACDAVSVSLAPPVIVGGTGGCAFSTIFNSTIQKISISYDKYDPFMKMKLTFEDGKMINFGKEIGNCQAEFVFEKDDKILSATVWPNDKYTRTAGLEFMVAKGNGERKHYFAKGELLGQPVSLDVKTGNCYGITGRSGAHIDALGFYFF</sequence>
<proteinExistence type="predicted"/>
<protein>
    <submittedName>
        <fullName evidence="2">Neoverrucotoxin subunit beta-like</fullName>
    </submittedName>
</protein>
<dbReference type="PANTHER" id="PTHR31594">
    <property type="entry name" value="AIG1-TYPE G DOMAIN-CONTAINING PROTEIN"/>
    <property type="match status" value="1"/>
</dbReference>
<name>A0A9W8C5Y6_TRIRA</name>
<dbReference type="Gene3D" id="2.100.10.30">
    <property type="entry name" value="Jacalin-like lectin domain"/>
    <property type="match status" value="1"/>
</dbReference>
<organism evidence="2 3">
    <name type="scientific">Triplophysa rosa</name>
    <name type="common">Cave loach</name>
    <dbReference type="NCBI Taxonomy" id="992332"/>
    <lineage>
        <taxon>Eukaryota</taxon>
        <taxon>Metazoa</taxon>
        <taxon>Chordata</taxon>
        <taxon>Craniata</taxon>
        <taxon>Vertebrata</taxon>
        <taxon>Euteleostomi</taxon>
        <taxon>Actinopterygii</taxon>
        <taxon>Neopterygii</taxon>
        <taxon>Teleostei</taxon>
        <taxon>Ostariophysi</taxon>
        <taxon>Cypriniformes</taxon>
        <taxon>Nemacheilidae</taxon>
        <taxon>Triplophysa</taxon>
    </lineage>
</organism>